<feature type="compositionally biased region" description="Low complexity" evidence="4">
    <location>
        <begin position="25"/>
        <end position="38"/>
    </location>
</feature>
<dbReference type="RefSeq" id="WP_238285945.1">
    <property type="nucleotide sequence ID" value="NZ_BPQS01000004.1"/>
</dbReference>
<organism evidence="6 7">
    <name type="scientific">Methylobacterium longum</name>
    <dbReference type="NCBI Taxonomy" id="767694"/>
    <lineage>
        <taxon>Bacteria</taxon>
        <taxon>Pseudomonadati</taxon>
        <taxon>Pseudomonadota</taxon>
        <taxon>Alphaproteobacteria</taxon>
        <taxon>Hyphomicrobiales</taxon>
        <taxon>Methylobacteriaceae</taxon>
        <taxon>Methylobacterium</taxon>
    </lineage>
</organism>
<dbReference type="SMART" id="SM00345">
    <property type="entry name" value="HTH_GNTR"/>
    <property type="match status" value="1"/>
</dbReference>
<feature type="compositionally biased region" description="Basic and acidic residues" evidence="4">
    <location>
        <begin position="12"/>
        <end position="24"/>
    </location>
</feature>
<dbReference type="CDD" id="cd07377">
    <property type="entry name" value="WHTH_GntR"/>
    <property type="match status" value="1"/>
</dbReference>
<dbReference type="Gene3D" id="1.10.10.10">
    <property type="entry name" value="Winged helix-like DNA-binding domain superfamily/Winged helix DNA-binding domain"/>
    <property type="match status" value="1"/>
</dbReference>
<dbReference type="SMART" id="SM00895">
    <property type="entry name" value="FCD"/>
    <property type="match status" value="1"/>
</dbReference>
<dbReference type="Pfam" id="PF07729">
    <property type="entry name" value="FCD"/>
    <property type="match status" value="1"/>
</dbReference>
<dbReference type="SUPFAM" id="SSF46785">
    <property type="entry name" value="Winged helix' DNA-binding domain"/>
    <property type="match status" value="1"/>
</dbReference>
<keyword evidence="2" id="KW-0238">DNA-binding</keyword>
<sequence length="282" mass="30054">MSSARSPSPFDPSDRPDRLDRVQAPERPAGRGAAPTRPVSLADGVYHALLTGIADGTYGPDTRLPSEHDLAGRFRVSRPVVRAALERLRREGAIASRQGAGSFVRARAARPALGFAPVESIADIQRCYEFRLTLEPDAAFHAALRRDADALGRIAATLDRLTAATRQAQHRADADFAFHHAIAAASNNHYYAACLEALQPHIAVGMTIHGLALQGPRSGLRGVLEEHRGIFAAIAGGDGAEAQARMAAHIATSRNRLFEGRLLDLALDPGRAAKPGPAEPRA</sequence>
<dbReference type="EMBL" id="JAUFPT010000062">
    <property type="protein sequence ID" value="MDN3572741.1"/>
    <property type="molecule type" value="Genomic_DNA"/>
</dbReference>
<dbReference type="PROSITE" id="PS50949">
    <property type="entry name" value="HTH_GNTR"/>
    <property type="match status" value="1"/>
</dbReference>
<protein>
    <submittedName>
        <fullName evidence="6">FCD domain-containing protein</fullName>
    </submittedName>
</protein>
<evidence type="ECO:0000256" key="4">
    <source>
        <dbReference type="SAM" id="MobiDB-lite"/>
    </source>
</evidence>
<dbReference type="SUPFAM" id="SSF48008">
    <property type="entry name" value="GntR ligand-binding domain-like"/>
    <property type="match status" value="1"/>
</dbReference>
<dbReference type="Gene3D" id="1.20.120.530">
    <property type="entry name" value="GntR ligand-binding domain-like"/>
    <property type="match status" value="1"/>
</dbReference>
<dbReference type="InterPro" id="IPR008920">
    <property type="entry name" value="TF_FadR/GntR_C"/>
</dbReference>
<proteinExistence type="predicted"/>
<dbReference type="PANTHER" id="PTHR43537:SF44">
    <property type="entry name" value="GNTR FAMILY REGULATORY PROTEIN"/>
    <property type="match status" value="1"/>
</dbReference>
<dbReference type="InterPro" id="IPR036388">
    <property type="entry name" value="WH-like_DNA-bd_sf"/>
</dbReference>
<name>A0ABT8ATA9_9HYPH</name>
<feature type="domain" description="HTH gntR-type" evidence="5">
    <location>
        <begin position="39"/>
        <end position="107"/>
    </location>
</feature>
<dbReference type="InterPro" id="IPR011711">
    <property type="entry name" value="GntR_C"/>
</dbReference>
<evidence type="ECO:0000256" key="3">
    <source>
        <dbReference type="ARBA" id="ARBA00023163"/>
    </source>
</evidence>
<reference evidence="7" key="1">
    <citation type="journal article" date="2019" name="Int. J. Syst. Evol. Microbiol.">
        <title>The Global Catalogue of Microorganisms (GCM) 10K type strain sequencing project: providing services to taxonomists for standard genome sequencing and annotation.</title>
        <authorList>
            <consortium name="The Broad Institute Genomics Platform"/>
            <consortium name="The Broad Institute Genome Sequencing Center for Infectious Disease"/>
            <person name="Wu L."/>
            <person name="Ma J."/>
        </authorList>
    </citation>
    <scope>NUCLEOTIDE SEQUENCE [LARGE SCALE GENOMIC DNA]</scope>
    <source>
        <strain evidence="7">CECT 7806</strain>
    </source>
</reference>
<keyword evidence="7" id="KW-1185">Reference proteome</keyword>
<gene>
    <name evidence="6" type="ORF">QWZ18_19170</name>
</gene>
<evidence type="ECO:0000313" key="6">
    <source>
        <dbReference type="EMBL" id="MDN3572741.1"/>
    </source>
</evidence>
<accession>A0ABT8ATA9</accession>
<dbReference type="InterPro" id="IPR036390">
    <property type="entry name" value="WH_DNA-bd_sf"/>
</dbReference>
<comment type="caution">
    <text evidence="6">The sequence shown here is derived from an EMBL/GenBank/DDBJ whole genome shotgun (WGS) entry which is preliminary data.</text>
</comment>
<feature type="region of interest" description="Disordered" evidence="4">
    <location>
        <begin position="1"/>
        <end position="38"/>
    </location>
</feature>
<dbReference type="Pfam" id="PF00392">
    <property type="entry name" value="GntR"/>
    <property type="match status" value="1"/>
</dbReference>
<dbReference type="PRINTS" id="PR00035">
    <property type="entry name" value="HTHGNTR"/>
</dbReference>
<keyword evidence="1" id="KW-0805">Transcription regulation</keyword>
<dbReference type="PANTHER" id="PTHR43537">
    <property type="entry name" value="TRANSCRIPTIONAL REGULATOR, GNTR FAMILY"/>
    <property type="match status" value="1"/>
</dbReference>
<dbReference type="InterPro" id="IPR000524">
    <property type="entry name" value="Tscrpt_reg_HTH_GntR"/>
</dbReference>
<evidence type="ECO:0000256" key="2">
    <source>
        <dbReference type="ARBA" id="ARBA00023125"/>
    </source>
</evidence>
<evidence type="ECO:0000256" key="1">
    <source>
        <dbReference type="ARBA" id="ARBA00023015"/>
    </source>
</evidence>
<keyword evidence="3" id="KW-0804">Transcription</keyword>
<evidence type="ECO:0000313" key="7">
    <source>
        <dbReference type="Proteomes" id="UP001244297"/>
    </source>
</evidence>
<dbReference type="Proteomes" id="UP001244297">
    <property type="component" value="Unassembled WGS sequence"/>
</dbReference>
<evidence type="ECO:0000259" key="5">
    <source>
        <dbReference type="PROSITE" id="PS50949"/>
    </source>
</evidence>